<dbReference type="GO" id="GO:1990904">
    <property type="term" value="C:ribonucleoprotein complex"/>
    <property type="evidence" value="ECO:0007669"/>
    <property type="project" value="UniProtKB-KW"/>
</dbReference>
<dbReference type="InterPro" id="IPR013025">
    <property type="entry name" value="Ribosomal_uL23-like"/>
</dbReference>
<sequence>MDINFVLKQPMITEKGSAFGVAGGYLFQVDRQARKEEIKKAVEKFFKVKVIEVKTMNVVGKKRRALRTRKQTKRANWKKALVFLKEGDKIDLFETGG</sequence>
<comment type="caution">
    <text evidence="5">The sequence shown here is derived from an EMBL/GenBank/DDBJ whole genome shotgun (WGS) entry which is preliminary data.</text>
</comment>
<dbReference type="EMBL" id="PEXA01000051">
    <property type="protein sequence ID" value="PIU33130.1"/>
    <property type="molecule type" value="Genomic_DNA"/>
</dbReference>
<dbReference type="InterPro" id="IPR012678">
    <property type="entry name" value="Ribosomal_uL23/eL15/eS24_sf"/>
</dbReference>
<dbReference type="InterPro" id="IPR012677">
    <property type="entry name" value="Nucleotide-bd_a/b_plait_sf"/>
</dbReference>
<dbReference type="HAMAP" id="MF_01369_B">
    <property type="entry name" value="Ribosomal_uL23_B"/>
    <property type="match status" value="1"/>
</dbReference>
<dbReference type="GO" id="GO:0003735">
    <property type="term" value="F:structural constituent of ribosome"/>
    <property type="evidence" value="ECO:0007669"/>
    <property type="project" value="InterPro"/>
</dbReference>
<dbReference type="GO" id="GO:0006412">
    <property type="term" value="P:translation"/>
    <property type="evidence" value="ECO:0007669"/>
    <property type="project" value="UniProtKB-UniRule"/>
</dbReference>
<dbReference type="Proteomes" id="UP000229559">
    <property type="component" value="Unassembled WGS sequence"/>
</dbReference>
<dbReference type="GO" id="GO:0019843">
    <property type="term" value="F:rRNA binding"/>
    <property type="evidence" value="ECO:0007669"/>
    <property type="project" value="UniProtKB-UniRule"/>
</dbReference>
<comment type="function">
    <text evidence="4">One of the early assembly proteins it binds 23S rRNA. One of the proteins that surrounds the polypeptide exit tunnel on the outside of the ribosome. Forms the main docking site for trigger factor binding to the ribosome.</text>
</comment>
<comment type="subunit">
    <text evidence="4">Part of the 50S ribosomal subunit. Contacts protein L29, and trigger factor when it is bound to the ribosome.</text>
</comment>
<accession>A0A2M6YPV2</accession>
<evidence type="ECO:0000256" key="4">
    <source>
        <dbReference type="HAMAP-Rule" id="MF_01369"/>
    </source>
</evidence>
<dbReference type="AlphaFoldDB" id="A0A2M6YPV2"/>
<evidence type="ECO:0000313" key="6">
    <source>
        <dbReference type="Proteomes" id="UP000229559"/>
    </source>
</evidence>
<dbReference type="GO" id="GO:0005840">
    <property type="term" value="C:ribosome"/>
    <property type="evidence" value="ECO:0007669"/>
    <property type="project" value="UniProtKB-KW"/>
</dbReference>
<evidence type="ECO:0000313" key="5">
    <source>
        <dbReference type="EMBL" id="PIU33130.1"/>
    </source>
</evidence>
<name>A0A2M6YPV2_9BACT</name>
<comment type="similarity">
    <text evidence="1 4">Belongs to the universal ribosomal protein uL23 family.</text>
</comment>
<organism evidence="5 6">
    <name type="scientific">Candidatus Shapirobacteria bacterium CG07_land_8_20_14_0_80_39_12</name>
    <dbReference type="NCBI Taxonomy" id="1974480"/>
    <lineage>
        <taxon>Bacteria</taxon>
        <taxon>Candidatus Shapironibacteriota</taxon>
    </lineage>
</organism>
<proteinExistence type="inferred from homology"/>
<dbReference type="Gene3D" id="3.30.70.330">
    <property type="match status" value="1"/>
</dbReference>
<dbReference type="NCBIfam" id="NF004363">
    <property type="entry name" value="PRK05738.2-4"/>
    <property type="match status" value="1"/>
</dbReference>
<reference evidence="6" key="1">
    <citation type="submission" date="2017-09" db="EMBL/GenBank/DDBJ databases">
        <title>Depth-based differentiation of microbial function through sediment-hosted aquifers and enrichment of novel symbionts in the deep terrestrial subsurface.</title>
        <authorList>
            <person name="Probst A.J."/>
            <person name="Ladd B."/>
            <person name="Jarett J.K."/>
            <person name="Geller-Mcgrath D.E."/>
            <person name="Sieber C.M.K."/>
            <person name="Emerson J.B."/>
            <person name="Anantharaman K."/>
            <person name="Thomas B.C."/>
            <person name="Malmstrom R."/>
            <person name="Stieglmeier M."/>
            <person name="Klingl A."/>
            <person name="Woyke T."/>
            <person name="Ryan C.M."/>
            <person name="Banfield J.F."/>
        </authorList>
    </citation>
    <scope>NUCLEOTIDE SEQUENCE [LARGE SCALE GENOMIC DNA]</scope>
</reference>
<evidence type="ECO:0000256" key="2">
    <source>
        <dbReference type="ARBA" id="ARBA00022980"/>
    </source>
</evidence>
<dbReference type="SUPFAM" id="SSF54189">
    <property type="entry name" value="Ribosomal proteins S24e, L23 and L15e"/>
    <property type="match status" value="1"/>
</dbReference>
<keyword evidence="2 4" id="KW-0689">Ribosomal protein</keyword>
<protein>
    <recommendedName>
        <fullName evidence="4">Large ribosomal subunit protein uL23</fullName>
    </recommendedName>
</protein>
<keyword evidence="4" id="KW-0694">RNA-binding</keyword>
<dbReference type="Pfam" id="PF00276">
    <property type="entry name" value="Ribosomal_L23"/>
    <property type="match status" value="1"/>
</dbReference>
<gene>
    <name evidence="4" type="primary">rplW</name>
    <name evidence="5" type="ORF">COT04_01845</name>
</gene>
<keyword evidence="4" id="KW-0699">rRNA-binding</keyword>
<evidence type="ECO:0000256" key="3">
    <source>
        <dbReference type="ARBA" id="ARBA00023274"/>
    </source>
</evidence>
<evidence type="ECO:0000256" key="1">
    <source>
        <dbReference type="ARBA" id="ARBA00006700"/>
    </source>
</evidence>
<keyword evidence="3 4" id="KW-0687">Ribonucleoprotein</keyword>